<evidence type="ECO:0000313" key="1">
    <source>
        <dbReference type="EMBL" id="CAH0105229.1"/>
    </source>
</evidence>
<organism evidence="1 2">
    <name type="scientific">Daphnia galeata</name>
    <dbReference type="NCBI Taxonomy" id="27404"/>
    <lineage>
        <taxon>Eukaryota</taxon>
        <taxon>Metazoa</taxon>
        <taxon>Ecdysozoa</taxon>
        <taxon>Arthropoda</taxon>
        <taxon>Crustacea</taxon>
        <taxon>Branchiopoda</taxon>
        <taxon>Diplostraca</taxon>
        <taxon>Cladocera</taxon>
        <taxon>Anomopoda</taxon>
        <taxon>Daphniidae</taxon>
        <taxon>Daphnia</taxon>
    </lineage>
</organism>
<dbReference type="Proteomes" id="UP000789390">
    <property type="component" value="Unassembled WGS sequence"/>
</dbReference>
<accession>A0A8J2RME4</accession>
<evidence type="ECO:0000313" key="2">
    <source>
        <dbReference type="Proteomes" id="UP000789390"/>
    </source>
</evidence>
<sequence length="71" mass="8257">MNRHLNRGQSNLLIWHSYPRLHSKSNLCCEIEASNKDETEKSNGSLALNIRHSFKWKGSLKMYYGFGKEMA</sequence>
<proteinExistence type="predicted"/>
<name>A0A8J2RME4_9CRUS</name>
<protein>
    <submittedName>
        <fullName evidence="1">Uncharacterized protein</fullName>
    </submittedName>
</protein>
<keyword evidence="2" id="KW-1185">Reference proteome</keyword>
<dbReference type="EMBL" id="CAKKLH010000178">
    <property type="protein sequence ID" value="CAH0105229.1"/>
    <property type="molecule type" value="Genomic_DNA"/>
</dbReference>
<comment type="caution">
    <text evidence="1">The sequence shown here is derived from an EMBL/GenBank/DDBJ whole genome shotgun (WGS) entry which is preliminary data.</text>
</comment>
<dbReference type="AlphaFoldDB" id="A0A8J2RME4"/>
<reference evidence="1" key="1">
    <citation type="submission" date="2021-11" db="EMBL/GenBank/DDBJ databases">
        <authorList>
            <person name="Schell T."/>
        </authorList>
    </citation>
    <scope>NUCLEOTIDE SEQUENCE</scope>
    <source>
        <strain evidence="1">M5</strain>
    </source>
</reference>
<gene>
    <name evidence="1" type="ORF">DGAL_LOCUS8246</name>
</gene>